<dbReference type="PROSITE" id="PS00523">
    <property type="entry name" value="SULFATASE_1"/>
    <property type="match status" value="1"/>
</dbReference>
<keyword evidence="3" id="KW-0378">Hydrolase</keyword>
<dbReference type="InterPro" id="IPR017850">
    <property type="entry name" value="Alkaline_phosphatase_core_sf"/>
</dbReference>
<dbReference type="PANTHER" id="PTHR42693:SF33">
    <property type="entry name" value="ARYLSULFATASE"/>
    <property type="match status" value="1"/>
</dbReference>
<comment type="similarity">
    <text evidence="1">Belongs to the sulfatase family.</text>
</comment>
<accession>X0XDE9</accession>
<evidence type="ECO:0000313" key="6">
    <source>
        <dbReference type="EMBL" id="GAG41214.1"/>
    </source>
</evidence>
<dbReference type="InterPro" id="IPR000917">
    <property type="entry name" value="Sulfatase_N"/>
</dbReference>
<dbReference type="EMBL" id="BARS01044980">
    <property type="protein sequence ID" value="GAG41214.1"/>
    <property type="molecule type" value="Genomic_DNA"/>
</dbReference>
<organism evidence="6">
    <name type="scientific">marine sediment metagenome</name>
    <dbReference type="NCBI Taxonomy" id="412755"/>
    <lineage>
        <taxon>unclassified sequences</taxon>
        <taxon>metagenomes</taxon>
        <taxon>ecological metagenomes</taxon>
    </lineage>
</organism>
<evidence type="ECO:0000256" key="3">
    <source>
        <dbReference type="ARBA" id="ARBA00022801"/>
    </source>
</evidence>
<name>X0XDE9_9ZZZZ</name>
<dbReference type="GO" id="GO:0046872">
    <property type="term" value="F:metal ion binding"/>
    <property type="evidence" value="ECO:0007669"/>
    <property type="project" value="UniProtKB-KW"/>
</dbReference>
<dbReference type="AlphaFoldDB" id="X0XDE9"/>
<evidence type="ECO:0000259" key="5">
    <source>
        <dbReference type="Pfam" id="PF00884"/>
    </source>
</evidence>
<reference evidence="6" key="1">
    <citation type="journal article" date="2014" name="Front. Microbiol.">
        <title>High frequency of phylogenetically diverse reductive dehalogenase-homologous genes in deep subseafloor sedimentary metagenomes.</title>
        <authorList>
            <person name="Kawai M."/>
            <person name="Futagami T."/>
            <person name="Toyoda A."/>
            <person name="Takaki Y."/>
            <person name="Nishi S."/>
            <person name="Hori S."/>
            <person name="Arai W."/>
            <person name="Tsubouchi T."/>
            <person name="Morono Y."/>
            <person name="Uchiyama I."/>
            <person name="Ito T."/>
            <person name="Fujiyama A."/>
            <person name="Inagaki F."/>
            <person name="Takami H."/>
        </authorList>
    </citation>
    <scope>NUCLEOTIDE SEQUENCE</scope>
    <source>
        <strain evidence="6">Expedition CK06-06</strain>
    </source>
</reference>
<gene>
    <name evidence="6" type="ORF">S01H1_67883</name>
</gene>
<keyword evidence="4" id="KW-0106">Calcium</keyword>
<evidence type="ECO:0000256" key="2">
    <source>
        <dbReference type="ARBA" id="ARBA00022723"/>
    </source>
</evidence>
<dbReference type="PANTHER" id="PTHR42693">
    <property type="entry name" value="ARYLSULFATASE FAMILY MEMBER"/>
    <property type="match status" value="1"/>
</dbReference>
<evidence type="ECO:0000256" key="4">
    <source>
        <dbReference type="ARBA" id="ARBA00022837"/>
    </source>
</evidence>
<evidence type="ECO:0000256" key="1">
    <source>
        <dbReference type="ARBA" id="ARBA00008779"/>
    </source>
</evidence>
<keyword evidence="2" id="KW-0479">Metal-binding</keyword>
<dbReference type="SUPFAM" id="SSF53649">
    <property type="entry name" value="Alkaline phosphatase-like"/>
    <property type="match status" value="1"/>
</dbReference>
<dbReference type="Pfam" id="PF00884">
    <property type="entry name" value="Sulfatase"/>
    <property type="match status" value="1"/>
</dbReference>
<sequence length="214" mass="23448">MGLGAASVVLPAFADTSRSAIRARRPNVLFLFTDDQRFDTLNALDNPEIITPNMDRLVRNGTVFTHAHIMGGTSAAVCAPSRAMLLTGRTLFHIPPSFAVPWEVKGPGRGACPYPTFPEVFRQAGYATFATGKWHNDPPVFARAFTHGGKIFFGGMSDHLKVPVNDFDSDGKYPKNRTYVDKTFSSELFSNAAVEFIEGLDGDTPFLMYVSYTA</sequence>
<protein>
    <recommendedName>
        <fullName evidence="5">Sulfatase N-terminal domain-containing protein</fullName>
    </recommendedName>
</protein>
<dbReference type="InterPro" id="IPR050738">
    <property type="entry name" value="Sulfatase"/>
</dbReference>
<feature type="domain" description="Sulfatase N-terminal" evidence="5">
    <location>
        <begin position="26"/>
        <end position="212"/>
    </location>
</feature>
<feature type="non-terminal residue" evidence="6">
    <location>
        <position position="214"/>
    </location>
</feature>
<proteinExistence type="inferred from homology"/>
<dbReference type="Gene3D" id="3.40.720.10">
    <property type="entry name" value="Alkaline Phosphatase, subunit A"/>
    <property type="match status" value="1"/>
</dbReference>
<dbReference type="InterPro" id="IPR024607">
    <property type="entry name" value="Sulfatase_CS"/>
</dbReference>
<dbReference type="GO" id="GO:0004065">
    <property type="term" value="F:arylsulfatase activity"/>
    <property type="evidence" value="ECO:0007669"/>
    <property type="project" value="TreeGrafter"/>
</dbReference>
<comment type="caution">
    <text evidence="6">The sequence shown here is derived from an EMBL/GenBank/DDBJ whole genome shotgun (WGS) entry which is preliminary data.</text>
</comment>